<proteinExistence type="inferred from homology"/>
<comment type="similarity">
    <text evidence="1">Belongs to the selenium-binding protein family.</text>
</comment>
<organism evidence="3 4">
    <name type="scientific">Ditylenchus dipsaci</name>
    <dbReference type="NCBI Taxonomy" id="166011"/>
    <lineage>
        <taxon>Eukaryota</taxon>
        <taxon>Metazoa</taxon>
        <taxon>Ecdysozoa</taxon>
        <taxon>Nematoda</taxon>
        <taxon>Chromadorea</taxon>
        <taxon>Rhabditida</taxon>
        <taxon>Tylenchina</taxon>
        <taxon>Tylenchomorpha</taxon>
        <taxon>Sphaerularioidea</taxon>
        <taxon>Anguinidae</taxon>
        <taxon>Anguininae</taxon>
        <taxon>Ditylenchus</taxon>
    </lineage>
</organism>
<accession>A0A915ELX5</accession>
<evidence type="ECO:0000256" key="2">
    <source>
        <dbReference type="ARBA" id="ARBA00023266"/>
    </source>
</evidence>
<dbReference type="PANTHER" id="PTHR23300:SF3">
    <property type="entry name" value="SELENIUM-BINDING PROTEIN-RELATED"/>
    <property type="match status" value="1"/>
</dbReference>
<evidence type="ECO:0000313" key="4">
    <source>
        <dbReference type="WBParaSite" id="jg7286"/>
    </source>
</evidence>
<evidence type="ECO:0000313" key="3">
    <source>
        <dbReference type="Proteomes" id="UP000887574"/>
    </source>
</evidence>
<keyword evidence="2" id="KW-0711">Selenium</keyword>
<sequence length="304" mass="34207">MPNPTKAAAFGGSIALLVKQGILFSTEWGDIKRMAEGFQSDFDKTEDNLYGFCINVWDLQRKRLLQTMCLDKIEGRMAVCIRMLHHTELIHGYVSSAIGGCVYHLHKNSKTGFFSADRVLKFPTASVDGWLDSEVTAFPCDMVISMDDDYLFVACWLQGFITTYEITDPFKPSLTQRIFMGGVIHSSLGVDLLNIACADFTPMHRTVGGRVWEGGPAKLQLSLDGRRLFVTNSFFRPWDEQIYPNLIKSGSSIALIHIDSKSGEMKLDEQFGIFFDNDTTNEEDEQFLAREMKFLNGDSTSDTL</sequence>
<dbReference type="PANTHER" id="PTHR23300">
    <property type="entry name" value="METHANETHIOL OXIDASE"/>
    <property type="match status" value="1"/>
</dbReference>
<keyword evidence="3" id="KW-1185">Reference proteome</keyword>
<reference evidence="4" key="1">
    <citation type="submission" date="2022-11" db="UniProtKB">
        <authorList>
            <consortium name="WormBaseParasite"/>
        </authorList>
    </citation>
    <scope>IDENTIFICATION</scope>
</reference>
<protein>
    <submittedName>
        <fullName evidence="4">Uncharacterized protein</fullName>
    </submittedName>
</protein>
<evidence type="ECO:0000256" key="1">
    <source>
        <dbReference type="ARBA" id="ARBA00005606"/>
    </source>
</evidence>
<dbReference type="Proteomes" id="UP000887574">
    <property type="component" value="Unplaced"/>
</dbReference>
<dbReference type="Pfam" id="PF05694">
    <property type="entry name" value="SBP56"/>
    <property type="match status" value="1"/>
</dbReference>
<dbReference type="InterPro" id="IPR008826">
    <property type="entry name" value="Se-bd"/>
</dbReference>
<dbReference type="GO" id="GO:0008430">
    <property type="term" value="F:selenium binding"/>
    <property type="evidence" value="ECO:0007669"/>
    <property type="project" value="InterPro"/>
</dbReference>
<dbReference type="WBParaSite" id="jg7286">
    <property type="protein sequence ID" value="jg7286"/>
    <property type="gene ID" value="jg7286"/>
</dbReference>
<dbReference type="AlphaFoldDB" id="A0A915ELX5"/>
<dbReference type="SUPFAM" id="SSF75011">
    <property type="entry name" value="3-carboxy-cis,cis-mucoante lactonizing enzyme"/>
    <property type="match status" value="1"/>
</dbReference>
<name>A0A915ELX5_9BILA</name>